<comment type="similarity">
    <text evidence="1 11">Belongs to the peptidase M1 family.</text>
</comment>
<dbReference type="GO" id="GO:0070006">
    <property type="term" value="F:metalloaminopeptidase activity"/>
    <property type="evidence" value="ECO:0007669"/>
    <property type="project" value="TreeGrafter"/>
</dbReference>
<dbReference type="EC" id="3.4.11.-" evidence="11"/>
<dbReference type="STRING" id="1170229.K9FND8"/>
<feature type="binding site" evidence="9">
    <location>
        <position position="322"/>
    </location>
    <ligand>
        <name>Zn(2+)</name>
        <dbReference type="ChEBI" id="CHEBI:29105"/>
        <note>catalytic</note>
    </ligand>
</feature>
<evidence type="ECO:0000256" key="7">
    <source>
        <dbReference type="ARBA" id="ARBA00023049"/>
    </source>
</evidence>
<name>K9FND8_PEND2</name>
<dbReference type="InterPro" id="IPR014782">
    <property type="entry name" value="Peptidase_M1_dom"/>
</dbReference>
<dbReference type="PANTHER" id="PTHR11533:SF171">
    <property type="entry name" value="AMINOPEPTIDASE"/>
    <property type="match status" value="1"/>
</dbReference>
<evidence type="ECO:0000313" key="16">
    <source>
        <dbReference type="Proteomes" id="UP000009882"/>
    </source>
</evidence>
<dbReference type="Gene3D" id="1.25.50.20">
    <property type="match status" value="1"/>
</dbReference>
<evidence type="ECO:0000256" key="10">
    <source>
        <dbReference type="PIRSR" id="PIRSR634016-4"/>
    </source>
</evidence>
<evidence type="ECO:0000256" key="9">
    <source>
        <dbReference type="PIRSR" id="PIRSR634016-3"/>
    </source>
</evidence>
<dbReference type="InterPro" id="IPR027268">
    <property type="entry name" value="Peptidase_M4/M1_CTD_sf"/>
</dbReference>
<dbReference type="Proteomes" id="UP000009882">
    <property type="component" value="Unassembled WGS sequence"/>
</dbReference>
<evidence type="ECO:0000256" key="1">
    <source>
        <dbReference type="ARBA" id="ARBA00010136"/>
    </source>
</evidence>
<dbReference type="MEROPS" id="M01.A25"/>
<evidence type="ECO:0000313" key="15">
    <source>
        <dbReference type="EMBL" id="EKV04268.1"/>
    </source>
</evidence>
<dbReference type="Gene3D" id="1.10.390.10">
    <property type="entry name" value="Neutral Protease Domain 2"/>
    <property type="match status" value="1"/>
</dbReference>
<sequence length="910" mass="103309">MADRDLLPDNVKPIHYRVSLFSLDFMDWTYRGTVIIDVQIVKCTSQITLNSFQLRLSHAKIVLDQTKPPRDIESTTFTYDEPAQRVTIIFNQELPVSQMAAISIEFEGVINNEMAGFYRSKYKPAVTPVKSVPHRDAWYYMLSTQFEPCDARRAFPCFDEPNLKASFDFEIEVPVDQSALSNMPVKNTRLTKDGWNRVRFETTPVMSTYLLAWAVGDFEYVQAHTDRFYNGRQLPVRVYTTRGLKDQGHWALQHATRFIDFFSEIFDLDYPLPKADLLAVHEFSHGATENWGLSAYRTTQLLFDERSSDSRYRRSVAYVVAHELAHQWFGNLVTMDWWDELWLNEGFATWIGWYAVDYLHPEWQVWVQFINQGLDSAFHLDGIRASHPIHVPIRDALDIHQVFDSISYLKGCALIRMLASHLGVGTFLKGVSTYLRTHAYTNAKTEALWTALTQASGEDVHTLMGPWISNVGYPVLSVAEVADTISLKQSRFLSTGDVRSDDDTTIWWVPLALRRQTAQCDVAGLSLTQKDDTIHKIDDEFYILNSGAIGFYRVNYPPSRLASFSTQLDKLSIEDKIFIIGSAADLAFSGEGTTAALLTFLEGFGDERHPLVWTQILDSLSRVKAIFSDDEEIKRGLESYVLRLIDKRVNEIGWEFVEGEDYLIGILRRELINIAAASGHSSLVLLSISLSLSLSLGSSIDASLTGSFSVVNEANKRFKLWAQDPVANPIHPSLRIPIWCNAIRQDPVRAVEILKEEWFMTNSIDGKPICLQALSVTEDEDLLRESIVPFNFNSTPDHAVPAADMRILGIGLAANPVGRVVQWEYMKQNWDACLSKMGNPIIVDRFIRVSLAGFTDECVLDDIGSFFKDQDTRCFNRTLATVNDHIRGRATYRKRDSAPIKDWLGVNGYL</sequence>
<dbReference type="Gene3D" id="2.60.40.1730">
    <property type="entry name" value="tricorn interacting facor f3 domain"/>
    <property type="match status" value="1"/>
</dbReference>
<feature type="site" description="Transition state stabilizer" evidence="10">
    <location>
        <position position="408"/>
    </location>
</feature>
<accession>K9FND8</accession>
<dbReference type="FunFam" id="1.10.390.10:FF:000001">
    <property type="entry name" value="Aminopeptidase"/>
    <property type="match status" value="1"/>
</dbReference>
<dbReference type="HOGENOM" id="CLU_003705_0_1_1"/>
<dbReference type="Pfam" id="PF17900">
    <property type="entry name" value="Peptidase_M1_N"/>
    <property type="match status" value="1"/>
</dbReference>
<keyword evidence="6 9" id="KW-0862">Zinc</keyword>
<dbReference type="InterPro" id="IPR034016">
    <property type="entry name" value="M1_APN-typ"/>
</dbReference>
<dbReference type="InParanoid" id="K9FND8"/>
<organism evidence="15 16">
    <name type="scientific">Penicillium digitatum (strain PHI26 / CECT 20796)</name>
    <name type="common">Green mold</name>
    <dbReference type="NCBI Taxonomy" id="1170229"/>
    <lineage>
        <taxon>Eukaryota</taxon>
        <taxon>Fungi</taxon>
        <taxon>Dikarya</taxon>
        <taxon>Ascomycota</taxon>
        <taxon>Pezizomycotina</taxon>
        <taxon>Eurotiomycetes</taxon>
        <taxon>Eurotiomycetidae</taxon>
        <taxon>Eurotiales</taxon>
        <taxon>Aspergillaceae</taxon>
        <taxon>Penicillium</taxon>
    </lineage>
</organism>
<dbReference type="InterPro" id="IPR050344">
    <property type="entry name" value="Peptidase_M1_aminopeptidases"/>
</dbReference>
<feature type="domain" description="ERAP1-like C-terminal" evidence="13">
    <location>
        <begin position="541"/>
        <end position="887"/>
    </location>
</feature>
<dbReference type="GO" id="GO:0042277">
    <property type="term" value="F:peptide binding"/>
    <property type="evidence" value="ECO:0007669"/>
    <property type="project" value="TreeGrafter"/>
</dbReference>
<evidence type="ECO:0000256" key="8">
    <source>
        <dbReference type="PIRSR" id="PIRSR634016-1"/>
    </source>
</evidence>
<evidence type="ECO:0000256" key="2">
    <source>
        <dbReference type="ARBA" id="ARBA00022438"/>
    </source>
</evidence>
<dbReference type="GO" id="GO:0016020">
    <property type="term" value="C:membrane"/>
    <property type="evidence" value="ECO:0007669"/>
    <property type="project" value="TreeGrafter"/>
</dbReference>
<dbReference type="InterPro" id="IPR045357">
    <property type="entry name" value="Aminopeptidase_N-like_N"/>
</dbReference>
<dbReference type="PRINTS" id="PR00756">
    <property type="entry name" value="ALADIPTASE"/>
</dbReference>
<keyword evidence="3 11" id="KW-0645">Protease</keyword>
<feature type="binding site" evidence="9">
    <location>
        <position position="326"/>
    </location>
    <ligand>
        <name>Zn(2+)</name>
        <dbReference type="ChEBI" id="CHEBI:29105"/>
        <note>catalytic</note>
    </ligand>
</feature>
<dbReference type="Gene3D" id="2.60.40.1910">
    <property type="match status" value="1"/>
</dbReference>
<dbReference type="FunFam" id="2.60.40.1730:FF:000002">
    <property type="entry name" value="Aminopeptidase"/>
    <property type="match status" value="1"/>
</dbReference>
<evidence type="ECO:0000259" key="14">
    <source>
        <dbReference type="Pfam" id="PF17900"/>
    </source>
</evidence>
<evidence type="ECO:0000256" key="3">
    <source>
        <dbReference type="ARBA" id="ARBA00022670"/>
    </source>
</evidence>
<dbReference type="Pfam" id="PF01433">
    <property type="entry name" value="Peptidase_M1"/>
    <property type="match status" value="1"/>
</dbReference>
<comment type="cofactor">
    <cofactor evidence="9 11">
        <name>Zn(2+)</name>
        <dbReference type="ChEBI" id="CHEBI:29105"/>
    </cofactor>
    <text evidence="9 11">Binds 1 zinc ion per subunit.</text>
</comment>
<feature type="domain" description="Peptidase M1 membrane alanine aminopeptidase" evidence="12">
    <location>
        <begin position="250"/>
        <end position="467"/>
    </location>
</feature>
<dbReference type="InterPro" id="IPR042097">
    <property type="entry name" value="Aminopeptidase_N-like_N_sf"/>
</dbReference>
<evidence type="ECO:0000256" key="6">
    <source>
        <dbReference type="ARBA" id="ARBA00022833"/>
    </source>
</evidence>
<dbReference type="GO" id="GO:0008270">
    <property type="term" value="F:zinc ion binding"/>
    <property type="evidence" value="ECO:0007669"/>
    <property type="project" value="UniProtKB-UniRule"/>
</dbReference>
<evidence type="ECO:0000256" key="5">
    <source>
        <dbReference type="ARBA" id="ARBA00022801"/>
    </source>
</evidence>
<keyword evidence="7 11" id="KW-0482">Metalloprotease</keyword>
<dbReference type="EMBL" id="AKCT01000340">
    <property type="protein sequence ID" value="EKV04268.1"/>
    <property type="molecule type" value="Genomic_DNA"/>
</dbReference>
<feature type="domain" description="Aminopeptidase N-like N-terminal" evidence="14">
    <location>
        <begin position="12"/>
        <end position="210"/>
    </location>
</feature>
<dbReference type="SUPFAM" id="SSF55486">
    <property type="entry name" value="Metalloproteases ('zincins'), catalytic domain"/>
    <property type="match status" value="1"/>
</dbReference>
<keyword evidence="4 9" id="KW-0479">Metal-binding</keyword>
<dbReference type="AlphaFoldDB" id="K9FND8"/>
<comment type="caution">
    <text evidence="15">The sequence shown here is derived from an EMBL/GenBank/DDBJ whole genome shotgun (WGS) entry which is preliminary data.</text>
</comment>
<protein>
    <recommendedName>
        <fullName evidence="11">Aminopeptidase</fullName>
        <ecNumber evidence="11">3.4.11.-</ecNumber>
    </recommendedName>
</protein>
<evidence type="ECO:0000259" key="13">
    <source>
        <dbReference type="Pfam" id="PF11838"/>
    </source>
</evidence>
<dbReference type="Pfam" id="PF11838">
    <property type="entry name" value="ERAP1_C"/>
    <property type="match status" value="1"/>
</dbReference>
<reference evidence="16" key="1">
    <citation type="journal article" date="2012" name="BMC Genomics">
        <title>Genome sequence of the necrotrophic fungus Penicillium digitatum, the main postharvest pathogen of citrus.</title>
        <authorList>
            <person name="Marcet-Houben M."/>
            <person name="Ballester A.-R."/>
            <person name="de la Fuente B."/>
            <person name="Harries E."/>
            <person name="Marcos J.F."/>
            <person name="Gonzalez-Candelas L."/>
            <person name="Gabaldon T."/>
        </authorList>
    </citation>
    <scope>NUCLEOTIDE SEQUENCE [LARGE SCALE GENOMIC DNA]</scope>
    <source>
        <strain evidence="16">PHI26 / CECT 20796</strain>
    </source>
</reference>
<keyword evidence="16" id="KW-1185">Reference proteome</keyword>
<keyword evidence="2 11" id="KW-0031">Aminopeptidase</keyword>
<dbReference type="PANTHER" id="PTHR11533">
    <property type="entry name" value="PROTEASE M1 ZINC METALLOPROTEASE"/>
    <property type="match status" value="1"/>
</dbReference>
<keyword evidence="5 11" id="KW-0378">Hydrolase</keyword>
<evidence type="ECO:0000256" key="11">
    <source>
        <dbReference type="RuleBase" id="RU364040"/>
    </source>
</evidence>
<dbReference type="SUPFAM" id="SSF63737">
    <property type="entry name" value="Leukotriene A4 hydrolase N-terminal domain"/>
    <property type="match status" value="1"/>
</dbReference>
<dbReference type="InterPro" id="IPR024571">
    <property type="entry name" value="ERAP1-like_C_dom"/>
</dbReference>
<dbReference type="InterPro" id="IPR001930">
    <property type="entry name" value="Peptidase_M1"/>
</dbReference>
<dbReference type="OMA" id="HDMAGFY"/>
<dbReference type="GO" id="GO:0043171">
    <property type="term" value="P:peptide catabolic process"/>
    <property type="evidence" value="ECO:0007669"/>
    <property type="project" value="TreeGrafter"/>
</dbReference>
<dbReference type="CDD" id="cd09601">
    <property type="entry name" value="M1_APN-Q_like"/>
    <property type="match status" value="1"/>
</dbReference>
<gene>
    <name evidence="15" type="ORF">PDIG_90250</name>
</gene>
<evidence type="ECO:0000259" key="12">
    <source>
        <dbReference type="Pfam" id="PF01433"/>
    </source>
</evidence>
<evidence type="ECO:0000256" key="4">
    <source>
        <dbReference type="ARBA" id="ARBA00022723"/>
    </source>
</evidence>
<feature type="active site" description="Proton acceptor" evidence="8">
    <location>
        <position position="323"/>
    </location>
</feature>
<proteinExistence type="inferred from homology"/>
<dbReference type="GO" id="GO:0006508">
    <property type="term" value="P:proteolysis"/>
    <property type="evidence" value="ECO:0007669"/>
    <property type="project" value="UniProtKB-KW"/>
</dbReference>
<dbReference type="eggNOG" id="KOG1046">
    <property type="taxonomic scope" value="Eukaryota"/>
</dbReference>
<feature type="binding site" evidence="9">
    <location>
        <position position="345"/>
    </location>
    <ligand>
        <name>Zn(2+)</name>
        <dbReference type="ChEBI" id="CHEBI:29105"/>
        <note>catalytic</note>
    </ligand>
</feature>
<dbReference type="GO" id="GO:0005737">
    <property type="term" value="C:cytoplasm"/>
    <property type="evidence" value="ECO:0007669"/>
    <property type="project" value="TreeGrafter"/>
</dbReference>